<protein>
    <submittedName>
        <fullName evidence="1">Putative ovule protein</fullName>
    </submittedName>
</protein>
<accession>A0A0V0HT59</accession>
<sequence>MLVDFAYKIRGGDDDFFEFWANWIGDGDYPIRILAWQITLELVILQPWRGRLSFARSLCGSEPLNHPKLCFPMSVSLLCFPMSVYLFRIRTVGTRQGCSQINLGWVDY</sequence>
<evidence type="ECO:0000313" key="1">
    <source>
        <dbReference type="EMBL" id="JAP23242.1"/>
    </source>
</evidence>
<organism evidence="1">
    <name type="scientific">Solanum chacoense</name>
    <name type="common">Chaco potato</name>
    <dbReference type="NCBI Taxonomy" id="4108"/>
    <lineage>
        <taxon>Eukaryota</taxon>
        <taxon>Viridiplantae</taxon>
        <taxon>Streptophyta</taxon>
        <taxon>Embryophyta</taxon>
        <taxon>Tracheophyta</taxon>
        <taxon>Spermatophyta</taxon>
        <taxon>Magnoliopsida</taxon>
        <taxon>eudicotyledons</taxon>
        <taxon>Gunneridae</taxon>
        <taxon>Pentapetalae</taxon>
        <taxon>asterids</taxon>
        <taxon>lamiids</taxon>
        <taxon>Solanales</taxon>
        <taxon>Solanaceae</taxon>
        <taxon>Solanoideae</taxon>
        <taxon>Solaneae</taxon>
        <taxon>Solanum</taxon>
    </lineage>
</organism>
<proteinExistence type="predicted"/>
<name>A0A0V0HT59_SOLCH</name>
<dbReference type="EMBL" id="GEDG01015687">
    <property type="protein sequence ID" value="JAP23242.1"/>
    <property type="molecule type" value="Transcribed_RNA"/>
</dbReference>
<reference evidence="1" key="1">
    <citation type="submission" date="2015-12" db="EMBL/GenBank/DDBJ databases">
        <title>Gene expression during late stages of embryo sac development: a critical building block for successful pollen-pistil interactions.</title>
        <authorList>
            <person name="Liu Y."/>
            <person name="Joly V."/>
            <person name="Sabar M."/>
            <person name="Matton D.P."/>
        </authorList>
    </citation>
    <scope>NUCLEOTIDE SEQUENCE</scope>
</reference>
<dbReference type="AlphaFoldDB" id="A0A0V0HT59"/>